<dbReference type="RefSeq" id="WP_317546481.1">
    <property type="nucleotide sequence ID" value="NZ_JAWLKB010000087.1"/>
</dbReference>
<comment type="caution">
    <text evidence="1">The sequence shown here is derived from an EMBL/GenBank/DDBJ whole genome shotgun (WGS) entry which is preliminary data.</text>
</comment>
<dbReference type="EMBL" id="JAWLKB010000087">
    <property type="protein sequence ID" value="MDV6271794.1"/>
    <property type="molecule type" value="Genomic_DNA"/>
</dbReference>
<proteinExistence type="predicted"/>
<organism evidence="1 2">
    <name type="scientific">Rhodococcus globerulus</name>
    <dbReference type="NCBI Taxonomy" id="33008"/>
    <lineage>
        <taxon>Bacteria</taxon>
        <taxon>Bacillati</taxon>
        <taxon>Actinomycetota</taxon>
        <taxon>Actinomycetes</taxon>
        <taxon>Mycobacteriales</taxon>
        <taxon>Nocardiaceae</taxon>
        <taxon>Rhodococcus</taxon>
    </lineage>
</organism>
<accession>A0ABU4C698</accession>
<sequence length="86" mass="9841">MRARAGLSGAAQEEDCSYRNEAGKVAPNLLIRDFGADAPNRKWVTGVTEFRVGDQKLYLSPVLDLFEREDHRLLGWHLTERRRRGT</sequence>
<evidence type="ECO:0000313" key="1">
    <source>
        <dbReference type="EMBL" id="MDV6271794.1"/>
    </source>
</evidence>
<dbReference type="Proteomes" id="UP001185927">
    <property type="component" value="Unassembled WGS sequence"/>
</dbReference>
<keyword evidence="2" id="KW-1185">Reference proteome</keyword>
<name>A0ABU4C698_RHOGO</name>
<evidence type="ECO:0000313" key="2">
    <source>
        <dbReference type="Proteomes" id="UP001185927"/>
    </source>
</evidence>
<gene>
    <name evidence="1" type="ORF">R3Q16_34995</name>
</gene>
<evidence type="ECO:0008006" key="3">
    <source>
        <dbReference type="Google" id="ProtNLM"/>
    </source>
</evidence>
<protein>
    <recommendedName>
        <fullName evidence="3">Transposase</fullName>
    </recommendedName>
</protein>
<reference evidence="1 2" key="1">
    <citation type="submission" date="2023-10" db="EMBL/GenBank/DDBJ databases">
        <title>Development of a sustainable strategy for remediation of hydrocarbon-contaminated territories based on the waste exchange concept.</title>
        <authorList>
            <person name="Krivoruchko A."/>
        </authorList>
    </citation>
    <scope>NUCLEOTIDE SEQUENCE [LARGE SCALE GENOMIC DNA]</scope>
    <source>
        <strain evidence="1 2">IEGM 1203</strain>
    </source>
</reference>